<reference evidence="1 2" key="1">
    <citation type="submission" date="2016-10" db="EMBL/GenBank/DDBJ databases">
        <authorList>
            <person name="de Groot N.N."/>
        </authorList>
    </citation>
    <scope>NUCLEOTIDE SEQUENCE [LARGE SCALE GENOMIC DNA]</scope>
    <source>
        <strain evidence="1 2">CGMCC 1.10267</strain>
    </source>
</reference>
<dbReference type="EMBL" id="FNCS01000010">
    <property type="protein sequence ID" value="SDG85655.1"/>
    <property type="molecule type" value="Genomic_DNA"/>
</dbReference>
<evidence type="ECO:0000313" key="2">
    <source>
        <dbReference type="Proteomes" id="UP000199495"/>
    </source>
</evidence>
<protein>
    <submittedName>
        <fullName evidence="1">Uncharacterized protein</fullName>
    </submittedName>
</protein>
<organism evidence="1 2">
    <name type="scientific">Pelagibacterium luteolum</name>
    <dbReference type="NCBI Taxonomy" id="440168"/>
    <lineage>
        <taxon>Bacteria</taxon>
        <taxon>Pseudomonadati</taxon>
        <taxon>Pseudomonadota</taxon>
        <taxon>Alphaproteobacteria</taxon>
        <taxon>Hyphomicrobiales</taxon>
        <taxon>Devosiaceae</taxon>
        <taxon>Pelagibacterium</taxon>
    </lineage>
</organism>
<dbReference type="Proteomes" id="UP000199495">
    <property type="component" value="Unassembled WGS sequence"/>
</dbReference>
<name>A0A1G7XN75_9HYPH</name>
<sequence length="69" mass="7462">MASTLNIVSLAHDIAAQKSYVNFVWADDPTKRLALEVPYGLPLDQIESAARSAVYGLSAELNDCEIAKP</sequence>
<proteinExistence type="predicted"/>
<accession>A0A1G7XN75</accession>
<keyword evidence="2" id="KW-1185">Reference proteome</keyword>
<evidence type="ECO:0000313" key="1">
    <source>
        <dbReference type="EMBL" id="SDG85655.1"/>
    </source>
</evidence>
<dbReference type="RefSeq" id="WP_090597458.1">
    <property type="nucleotide sequence ID" value="NZ_FNCS01000010.1"/>
</dbReference>
<dbReference type="OrthoDB" id="8127415at2"/>
<gene>
    <name evidence="1" type="ORF">SAMN04487974_11023</name>
</gene>
<dbReference type="AlphaFoldDB" id="A0A1G7XN75"/>